<reference evidence="2" key="2">
    <citation type="submission" date="2021-02" db="EMBL/GenBank/DDBJ databases">
        <authorList>
            <person name="Kimball J.A."/>
            <person name="Haas M.W."/>
            <person name="Macchietto M."/>
            <person name="Kono T."/>
            <person name="Duquette J."/>
            <person name="Shao M."/>
        </authorList>
    </citation>
    <scope>NUCLEOTIDE SEQUENCE</scope>
    <source>
        <tissue evidence="2">Fresh leaf tissue</tissue>
    </source>
</reference>
<gene>
    <name evidence="2" type="ORF">GUJ93_ZPchr0009g1707</name>
</gene>
<dbReference type="EMBL" id="JAAALK010000289">
    <property type="protein sequence ID" value="KAG8048633.1"/>
    <property type="molecule type" value="Genomic_DNA"/>
</dbReference>
<accession>A0A8J5VII6</accession>
<evidence type="ECO:0000256" key="1">
    <source>
        <dbReference type="ARBA" id="ARBA00022729"/>
    </source>
</evidence>
<name>A0A8J5VII6_ZIZPA</name>
<sequence>MQPPSSPPSVGVPAPVLLRKLLRPAGGEVAVGGGGGGGGVRPHRVEDGCAGADDIAIDQAHASPLPSGVPAYTVDIINRCICSGGGTGEECAIANIHVRCGWFSSVNMVDPLVFRRVGRDNCLVNDGKPLNAGETISFEYSNSFPYQLTAVDATCVVSTSPAP</sequence>
<dbReference type="OrthoDB" id="1572689at2759"/>
<keyword evidence="3" id="KW-1185">Reference proteome</keyword>
<organism evidence="2 3">
    <name type="scientific">Zizania palustris</name>
    <name type="common">Northern wild rice</name>
    <dbReference type="NCBI Taxonomy" id="103762"/>
    <lineage>
        <taxon>Eukaryota</taxon>
        <taxon>Viridiplantae</taxon>
        <taxon>Streptophyta</taxon>
        <taxon>Embryophyta</taxon>
        <taxon>Tracheophyta</taxon>
        <taxon>Spermatophyta</taxon>
        <taxon>Magnoliopsida</taxon>
        <taxon>Liliopsida</taxon>
        <taxon>Poales</taxon>
        <taxon>Poaceae</taxon>
        <taxon>BOP clade</taxon>
        <taxon>Oryzoideae</taxon>
        <taxon>Oryzeae</taxon>
        <taxon>Zizaniinae</taxon>
        <taxon>Zizania</taxon>
    </lineage>
</organism>
<proteinExistence type="predicted"/>
<reference evidence="2" key="1">
    <citation type="journal article" date="2021" name="bioRxiv">
        <title>Whole Genome Assembly and Annotation of Northern Wild Rice, Zizania palustris L., Supports a Whole Genome Duplication in the Zizania Genus.</title>
        <authorList>
            <person name="Haas M."/>
            <person name="Kono T."/>
            <person name="Macchietto M."/>
            <person name="Millas R."/>
            <person name="McGilp L."/>
            <person name="Shao M."/>
            <person name="Duquette J."/>
            <person name="Hirsch C.N."/>
            <person name="Kimball J."/>
        </authorList>
    </citation>
    <scope>NUCLEOTIDE SEQUENCE</scope>
    <source>
        <tissue evidence="2">Fresh leaf tissue</tissue>
    </source>
</reference>
<protein>
    <submittedName>
        <fullName evidence="2">Uncharacterized protein</fullName>
    </submittedName>
</protein>
<dbReference type="InterPro" id="IPR040361">
    <property type="entry name" value="TPD1"/>
</dbReference>
<dbReference type="Proteomes" id="UP000729402">
    <property type="component" value="Unassembled WGS sequence"/>
</dbReference>
<keyword evidence="1" id="KW-0732">Signal</keyword>
<evidence type="ECO:0000313" key="3">
    <source>
        <dbReference type="Proteomes" id="UP000729402"/>
    </source>
</evidence>
<dbReference type="AlphaFoldDB" id="A0A8J5VII6"/>
<dbReference type="GO" id="GO:0001709">
    <property type="term" value="P:cell fate determination"/>
    <property type="evidence" value="ECO:0007669"/>
    <property type="project" value="TreeGrafter"/>
</dbReference>
<dbReference type="PANTHER" id="PTHR33184">
    <property type="entry name" value="PROTEIN TAPETUM DETERMINANT 1-LIKE-RELATED"/>
    <property type="match status" value="1"/>
</dbReference>
<dbReference type="Pfam" id="PF24068">
    <property type="entry name" value="TPD1_C"/>
    <property type="match status" value="1"/>
</dbReference>
<comment type="caution">
    <text evidence="2">The sequence shown here is derived from an EMBL/GenBank/DDBJ whole genome shotgun (WGS) entry which is preliminary data.</text>
</comment>
<evidence type="ECO:0000313" key="2">
    <source>
        <dbReference type="EMBL" id="KAG8048633.1"/>
    </source>
</evidence>
<dbReference type="PANTHER" id="PTHR33184:SF61">
    <property type="entry name" value="TPD1 PROTEIN HOMOLOG 1"/>
    <property type="match status" value="1"/>
</dbReference>